<keyword evidence="3" id="KW-0812">Transmembrane</keyword>
<dbReference type="Proteomes" id="UP000286997">
    <property type="component" value="Unassembled WGS sequence"/>
</dbReference>
<feature type="region of interest" description="Disordered" evidence="2">
    <location>
        <begin position="316"/>
        <end position="341"/>
    </location>
</feature>
<dbReference type="InterPro" id="IPR036737">
    <property type="entry name" value="OmpA-like_sf"/>
</dbReference>
<feature type="compositionally biased region" description="Low complexity" evidence="2">
    <location>
        <begin position="1"/>
        <end position="13"/>
    </location>
</feature>
<feature type="region of interest" description="Disordered" evidence="2">
    <location>
        <begin position="1"/>
        <end position="59"/>
    </location>
</feature>
<organism evidence="5 6">
    <name type="scientific">Methylobacterium oryzihabitans</name>
    <dbReference type="NCBI Taxonomy" id="2499852"/>
    <lineage>
        <taxon>Bacteria</taxon>
        <taxon>Pseudomonadati</taxon>
        <taxon>Pseudomonadota</taxon>
        <taxon>Alphaproteobacteria</taxon>
        <taxon>Hyphomicrobiales</taxon>
        <taxon>Methylobacteriaceae</taxon>
        <taxon>Methylobacterium</taxon>
    </lineage>
</organism>
<protein>
    <recommendedName>
        <fullName evidence="4">OmpA-like domain-containing protein</fullName>
    </recommendedName>
</protein>
<sequence>MASSTAAADNDATIFSPGSQAVPPPRARPAAGEAPPRFAPLPEAGPGLLRPPPRPVPLAEAPRRLGPDTARAAIPLSEHSGALPAVFDVYGDNVGLALAAPIFDWLFRIQDEPQMDVETLHQDLVSALKSYEVQAAHRGLTPVHIRVLLYGLAATVDDIVLKTSWGGDSPWAHKSMISMFFRETWGGERFYALLSRMMSTPRSFAQEIELYYHCLQFGFEGRYRLEPQGAAELARVREELFLFLRELRGDPPAELSPAWRGLVVERSRFRDLMPYWLAGLGVVLAAACIYIVLSTLLHRNATVAVGEVQALIRTPPPAPAPPPPAPPPPPARVVAPPPPPPPSIASLLAPQQQAGLLTVTTRDGATVITTTRELFTSGSVTLREPYPETLQAVARALQANPGLVQVVGYTDNVPIRTPAYPDNVSLSKARAKVVADLIAADLTDPARVSSTGLGSADPLEPNATPQGRQANRRVEITLAPPAPAQAVPAPAGPAPRATP</sequence>
<dbReference type="InterPro" id="IPR006665">
    <property type="entry name" value="OmpA-like"/>
</dbReference>
<keyword evidence="6" id="KW-1185">Reference proteome</keyword>
<dbReference type="RefSeq" id="WP_127730789.1">
    <property type="nucleotide sequence ID" value="NZ_SACP01000014.1"/>
</dbReference>
<feature type="region of interest" description="Disordered" evidence="2">
    <location>
        <begin position="448"/>
        <end position="499"/>
    </location>
</feature>
<feature type="transmembrane region" description="Helical" evidence="3">
    <location>
        <begin position="275"/>
        <end position="293"/>
    </location>
</feature>
<dbReference type="InterPro" id="IPR038522">
    <property type="entry name" value="T4/T6SS_DotU_sf"/>
</dbReference>
<dbReference type="PANTHER" id="PTHR38033">
    <property type="entry name" value="MEMBRANE PROTEIN-RELATED"/>
    <property type="match status" value="1"/>
</dbReference>
<gene>
    <name evidence="5" type="ORF">EOE48_15825</name>
</gene>
<dbReference type="PROSITE" id="PS51123">
    <property type="entry name" value="OMPA_2"/>
    <property type="match status" value="1"/>
</dbReference>
<evidence type="ECO:0000256" key="3">
    <source>
        <dbReference type="SAM" id="Phobius"/>
    </source>
</evidence>
<dbReference type="Pfam" id="PF09850">
    <property type="entry name" value="DotU"/>
    <property type="match status" value="1"/>
</dbReference>
<keyword evidence="3" id="KW-1133">Transmembrane helix</keyword>
<accession>A0A3S2W9A2</accession>
<dbReference type="OrthoDB" id="345640at2"/>
<dbReference type="Gene3D" id="3.30.1330.60">
    <property type="entry name" value="OmpA-like domain"/>
    <property type="match status" value="1"/>
</dbReference>
<dbReference type="NCBIfam" id="NF038228">
    <property type="entry name" value="IcmH_DotU_IVB"/>
    <property type="match status" value="1"/>
</dbReference>
<reference evidence="5 6" key="1">
    <citation type="submission" date="2019-01" db="EMBL/GenBank/DDBJ databases">
        <authorList>
            <person name="Chen W.-M."/>
        </authorList>
    </citation>
    <scope>NUCLEOTIDE SEQUENCE [LARGE SCALE GENOMIC DNA]</scope>
    <source>
        <strain evidence="5 6">TER-1</strain>
    </source>
</reference>
<dbReference type="Pfam" id="PF00691">
    <property type="entry name" value="OmpA"/>
    <property type="match status" value="1"/>
</dbReference>
<dbReference type="AlphaFoldDB" id="A0A3S2W9A2"/>
<evidence type="ECO:0000256" key="2">
    <source>
        <dbReference type="SAM" id="MobiDB-lite"/>
    </source>
</evidence>
<dbReference type="EMBL" id="SACP01000014">
    <property type="protein sequence ID" value="RVU16925.1"/>
    <property type="molecule type" value="Genomic_DNA"/>
</dbReference>
<dbReference type="InterPro" id="IPR017732">
    <property type="entry name" value="T4/T6SS_DotU"/>
</dbReference>
<evidence type="ECO:0000259" key="4">
    <source>
        <dbReference type="PROSITE" id="PS51123"/>
    </source>
</evidence>
<evidence type="ECO:0000313" key="6">
    <source>
        <dbReference type="Proteomes" id="UP000286997"/>
    </source>
</evidence>
<feature type="compositionally biased region" description="Pro residues" evidence="2">
    <location>
        <begin position="490"/>
        <end position="499"/>
    </location>
</feature>
<dbReference type="CDD" id="cd07185">
    <property type="entry name" value="OmpA_C-like"/>
    <property type="match status" value="1"/>
</dbReference>
<dbReference type="SUPFAM" id="SSF103088">
    <property type="entry name" value="OmpA-like"/>
    <property type="match status" value="1"/>
</dbReference>
<evidence type="ECO:0000313" key="5">
    <source>
        <dbReference type="EMBL" id="RVU16925.1"/>
    </source>
</evidence>
<keyword evidence="1 3" id="KW-0472">Membrane</keyword>
<dbReference type="PANTHER" id="PTHR38033:SF1">
    <property type="entry name" value="DOTU FAMILY TYPE IV_VI SECRETION SYSTEM PROTEIN"/>
    <property type="match status" value="1"/>
</dbReference>
<comment type="caution">
    <text evidence="5">The sequence shown here is derived from an EMBL/GenBank/DDBJ whole genome shotgun (WGS) entry which is preliminary data.</text>
</comment>
<evidence type="ECO:0000256" key="1">
    <source>
        <dbReference type="PROSITE-ProRule" id="PRU00473"/>
    </source>
</evidence>
<dbReference type="GO" id="GO:0016020">
    <property type="term" value="C:membrane"/>
    <property type="evidence" value="ECO:0007669"/>
    <property type="project" value="UniProtKB-UniRule"/>
</dbReference>
<feature type="compositionally biased region" description="Low complexity" evidence="2">
    <location>
        <begin position="28"/>
        <end position="48"/>
    </location>
</feature>
<proteinExistence type="predicted"/>
<name>A0A3S2W9A2_9HYPH</name>
<dbReference type="NCBIfam" id="TIGR03349">
    <property type="entry name" value="IV_VI_DotU"/>
    <property type="match status" value="1"/>
</dbReference>
<feature type="domain" description="OmpA-like" evidence="4">
    <location>
        <begin position="362"/>
        <end position="482"/>
    </location>
</feature>
<dbReference type="Gene3D" id="1.25.40.590">
    <property type="entry name" value="Type IV / VI secretion system, DotU"/>
    <property type="match status" value="1"/>
</dbReference>